<sequence length="273" mass="31682">MTNLKATLQSLNFHDHKQIQQLNLDVLIEDMLQNIGSTDPVLRDELIYTTFGNLIYHDFFTIEQRTYLLQKCVTDDYLFYRIGESKTDSVFTRSFSALVLALLLNHDREKLDLPIVQIKHAIACSINYLNEEQDTRGYVEEKGWAHSIAHGADYLAAAINHPVFDMENANNCLDTMMACLFKDGQYKDEEDNRLLFAVDALISRNLKEQLMIDWIMSMVEKIHDMLDSQPAQTTTYHQRLNVTAFLKSLYFRLSYHGDTYTAATNLIHEKYSF</sequence>
<dbReference type="EMBL" id="JAWDIQ010000003">
    <property type="protein sequence ID" value="MDY0409894.1"/>
    <property type="molecule type" value="Genomic_DNA"/>
</dbReference>
<dbReference type="RefSeq" id="WP_320380751.1">
    <property type="nucleotide sequence ID" value="NZ_JAWDIQ010000003.1"/>
</dbReference>
<keyword evidence="2" id="KW-1185">Reference proteome</keyword>
<name>A0ABU5CU42_9BACI</name>
<evidence type="ECO:0000313" key="2">
    <source>
        <dbReference type="Proteomes" id="UP001275315"/>
    </source>
</evidence>
<accession>A0ABU5CU42</accession>
<organism evidence="1 2">
    <name type="scientific">Paracerasibacillus soli</name>
    <dbReference type="NCBI Taxonomy" id="480284"/>
    <lineage>
        <taxon>Bacteria</taxon>
        <taxon>Bacillati</taxon>
        <taxon>Bacillota</taxon>
        <taxon>Bacilli</taxon>
        <taxon>Bacillales</taxon>
        <taxon>Bacillaceae</taxon>
        <taxon>Paracerasibacillus</taxon>
    </lineage>
</organism>
<protein>
    <submittedName>
        <fullName evidence="1">DUF2785 domain-containing protein</fullName>
    </submittedName>
</protein>
<dbReference type="Proteomes" id="UP001275315">
    <property type="component" value="Unassembled WGS sequence"/>
</dbReference>
<reference evidence="1 2" key="1">
    <citation type="submission" date="2023-10" db="EMBL/GenBank/DDBJ databases">
        <title>Virgibacillus soli CC-YMP-6 genome.</title>
        <authorList>
            <person name="Miliotis G."/>
            <person name="Sengupta P."/>
            <person name="Hameed A."/>
            <person name="Chuvochina M."/>
            <person name="Mcdonagh F."/>
            <person name="Simpson A.C."/>
            <person name="Singh N.K."/>
            <person name="Rekha P.D."/>
            <person name="Raman K."/>
            <person name="Hugenholtz P."/>
            <person name="Venkateswaran K."/>
        </authorList>
    </citation>
    <scope>NUCLEOTIDE SEQUENCE [LARGE SCALE GENOMIC DNA]</scope>
    <source>
        <strain evidence="1 2">CC-YMP-6</strain>
    </source>
</reference>
<dbReference type="InterPro" id="IPR021247">
    <property type="entry name" value="DUF2785"/>
</dbReference>
<dbReference type="Pfam" id="PF10978">
    <property type="entry name" value="DUF2785"/>
    <property type="match status" value="1"/>
</dbReference>
<proteinExistence type="predicted"/>
<evidence type="ECO:0000313" key="1">
    <source>
        <dbReference type="EMBL" id="MDY0409894.1"/>
    </source>
</evidence>
<comment type="caution">
    <text evidence="1">The sequence shown here is derived from an EMBL/GenBank/DDBJ whole genome shotgun (WGS) entry which is preliminary data.</text>
</comment>
<gene>
    <name evidence="1" type="ORF">RWD45_16550</name>
</gene>